<dbReference type="InterPro" id="IPR008920">
    <property type="entry name" value="TF_FadR/GntR_C"/>
</dbReference>
<dbReference type="Pfam" id="PF07729">
    <property type="entry name" value="FCD"/>
    <property type="match status" value="1"/>
</dbReference>
<dbReference type="PROSITE" id="PS50949">
    <property type="entry name" value="HTH_GNTR"/>
    <property type="match status" value="1"/>
</dbReference>
<organism evidence="5 6">
    <name type="scientific">Capillibacterium thermochitinicola</name>
    <dbReference type="NCBI Taxonomy" id="2699427"/>
    <lineage>
        <taxon>Bacteria</taxon>
        <taxon>Bacillati</taxon>
        <taxon>Bacillota</taxon>
        <taxon>Capillibacterium</taxon>
    </lineage>
</organism>
<dbReference type="RefSeq" id="WP_181339422.1">
    <property type="nucleotide sequence ID" value="NZ_JAAKDE010000010.1"/>
</dbReference>
<dbReference type="InterPro" id="IPR000524">
    <property type="entry name" value="Tscrpt_reg_HTH_GntR"/>
</dbReference>
<dbReference type="SMART" id="SM00345">
    <property type="entry name" value="HTH_GNTR"/>
    <property type="match status" value="1"/>
</dbReference>
<keyword evidence="2" id="KW-0238">DNA-binding</keyword>
<evidence type="ECO:0000256" key="2">
    <source>
        <dbReference type="ARBA" id="ARBA00023125"/>
    </source>
</evidence>
<dbReference type="GO" id="GO:0003700">
    <property type="term" value="F:DNA-binding transcription factor activity"/>
    <property type="evidence" value="ECO:0007669"/>
    <property type="project" value="InterPro"/>
</dbReference>
<dbReference type="InterPro" id="IPR011711">
    <property type="entry name" value="GntR_C"/>
</dbReference>
<evidence type="ECO:0000256" key="1">
    <source>
        <dbReference type="ARBA" id="ARBA00023015"/>
    </source>
</evidence>
<evidence type="ECO:0000313" key="6">
    <source>
        <dbReference type="Proteomes" id="UP000657177"/>
    </source>
</evidence>
<dbReference type="Pfam" id="PF00392">
    <property type="entry name" value="GntR"/>
    <property type="match status" value="1"/>
</dbReference>
<accession>A0A8J6I0Y3</accession>
<reference evidence="5" key="1">
    <citation type="submission" date="2020-06" db="EMBL/GenBank/DDBJ databases">
        <title>Novel chitinolytic bacterium.</title>
        <authorList>
            <person name="Ungkulpasvich U."/>
            <person name="Kosugi A."/>
            <person name="Uke A."/>
        </authorList>
    </citation>
    <scope>NUCLEOTIDE SEQUENCE</scope>
    <source>
        <strain evidence="5">UUS1-1</strain>
    </source>
</reference>
<keyword evidence="3" id="KW-0804">Transcription</keyword>
<keyword evidence="1" id="KW-0805">Transcription regulation</keyword>
<dbReference type="AlphaFoldDB" id="A0A8J6I0Y3"/>
<dbReference type="GO" id="GO:0003677">
    <property type="term" value="F:DNA binding"/>
    <property type="evidence" value="ECO:0007669"/>
    <property type="project" value="UniProtKB-KW"/>
</dbReference>
<dbReference type="SUPFAM" id="SSF48008">
    <property type="entry name" value="GntR ligand-binding domain-like"/>
    <property type="match status" value="1"/>
</dbReference>
<dbReference type="Gene3D" id="1.10.10.10">
    <property type="entry name" value="Winged helix-like DNA-binding domain superfamily/Winged helix DNA-binding domain"/>
    <property type="match status" value="1"/>
</dbReference>
<feature type="domain" description="HTH gntR-type" evidence="4">
    <location>
        <begin position="13"/>
        <end position="80"/>
    </location>
</feature>
<gene>
    <name evidence="5" type="ORF">G5B42_05345</name>
</gene>
<evidence type="ECO:0000313" key="5">
    <source>
        <dbReference type="EMBL" id="MBA2132968.1"/>
    </source>
</evidence>
<dbReference type="InterPro" id="IPR036388">
    <property type="entry name" value="WH-like_DNA-bd_sf"/>
</dbReference>
<dbReference type="CDD" id="cd07377">
    <property type="entry name" value="WHTH_GntR"/>
    <property type="match status" value="1"/>
</dbReference>
<dbReference type="PANTHER" id="PTHR43537">
    <property type="entry name" value="TRANSCRIPTIONAL REGULATOR, GNTR FAMILY"/>
    <property type="match status" value="1"/>
</dbReference>
<protein>
    <submittedName>
        <fullName evidence="5">GntR family transcriptional regulator</fullName>
    </submittedName>
</protein>
<dbReference type="PANTHER" id="PTHR43537:SF51">
    <property type="entry name" value="HTH-TYPE TRANSCRIPTIONAL REGULATOR LGOR-RELATED"/>
    <property type="match status" value="1"/>
</dbReference>
<dbReference type="SMART" id="SM00895">
    <property type="entry name" value="FCD"/>
    <property type="match status" value="1"/>
</dbReference>
<dbReference type="EMBL" id="JAAKDE010000010">
    <property type="protein sequence ID" value="MBA2132968.1"/>
    <property type="molecule type" value="Genomic_DNA"/>
</dbReference>
<proteinExistence type="predicted"/>
<dbReference type="Proteomes" id="UP000657177">
    <property type="component" value="Unassembled WGS sequence"/>
</dbReference>
<evidence type="ECO:0000259" key="4">
    <source>
        <dbReference type="PROSITE" id="PS50949"/>
    </source>
</evidence>
<dbReference type="Gene3D" id="1.20.120.530">
    <property type="entry name" value="GntR ligand-binding domain-like"/>
    <property type="match status" value="1"/>
</dbReference>
<sequence length="231" mass="26712">MEKLQNKLIGNFEDLNTHIYRQVKQMIWNKTLAPGSKILQEHLAQQLGVSRTPLIKALQRLTSENLVEYIPRHGFYVKKLTLAEMMEIFAVREVVEGVAARAVAEHATDAEIAELKAYFTPFRFNGEWSSEEKKSYLVNDQTFHTRMVEIAGNRLLFQINEMFNIYRFSYQKGLVRPPDETLQEHLDIIAALEKRDPGSAQLLAMRHIQNSRENIARVIKENGSLWGELEV</sequence>
<name>A0A8J6I0Y3_9FIRM</name>
<comment type="caution">
    <text evidence="5">The sequence shown here is derived from an EMBL/GenBank/DDBJ whole genome shotgun (WGS) entry which is preliminary data.</text>
</comment>
<keyword evidence="6" id="KW-1185">Reference proteome</keyword>
<evidence type="ECO:0000256" key="3">
    <source>
        <dbReference type="ARBA" id="ARBA00023163"/>
    </source>
</evidence>
<dbReference type="InterPro" id="IPR036390">
    <property type="entry name" value="WH_DNA-bd_sf"/>
</dbReference>
<dbReference type="SUPFAM" id="SSF46785">
    <property type="entry name" value="Winged helix' DNA-binding domain"/>
    <property type="match status" value="1"/>
</dbReference>